<evidence type="ECO:0000313" key="8">
    <source>
        <dbReference type="Proteomes" id="UP001200034"/>
    </source>
</evidence>
<keyword evidence="5" id="KW-0539">Nucleus</keyword>
<name>A0AAD4JZ03_9MUSC</name>
<comment type="subcellular location">
    <subcellularLocation>
        <location evidence="2">Cytoplasm</location>
        <location evidence="2">Cytosol</location>
    </subcellularLocation>
    <subcellularLocation>
        <location evidence="1">Nucleus</location>
    </subcellularLocation>
</comment>
<proteinExistence type="predicted"/>
<keyword evidence="4" id="KW-0648">Protein biosynthesis</keyword>
<reference evidence="7" key="1">
    <citation type="journal article" date="2021" name="Mol. Ecol. Resour.">
        <title>Phylogenomic analyses of the genus Drosophila reveals genomic signals of climate adaptation.</title>
        <authorList>
            <person name="Li F."/>
            <person name="Rane R.V."/>
            <person name="Luria V."/>
            <person name="Xiong Z."/>
            <person name="Chen J."/>
            <person name="Li Z."/>
            <person name="Catullo R.A."/>
            <person name="Griffin P.C."/>
            <person name="Schiffer M."/>
            <person name="Pearce S."/>
            <person name="Lee S.F."/>
            <person name="McElroy K."/>
            <person name="Stocker A."/>
            <person name="Shirriffs J."/>
            <person name="Cockerell F."/>
            <person name="Coppin C."/>
            <person name="Sgro C.M."/>
            <person name="Karger A."/>
            <person name="Cain J.W."/>
            <person name="Weber J.A."/>
            <person name="Santpere G."/>
            <person name="Kirschner M.W."/>
            <person name="Hoffmann A.A."/>
            <person name="Oakeshott J.G."/>
            <person name="Zhang G."/>
        </authorList>
    </citation>
    <scope>NUCLEOTIDE SEQUENCE</scope>
    <source>
        <strain evidence="7">BGI-SZ-2011g</strain>
    </source>
</reference>
<gene>
    <name evidence="7" type="ORF">KR093_000163</name>
</gene>
<dbReference type="Proteomes" id="UP001200034">
    <property type="component" value="Unassembled WGS sequence"/>
</dbReference>
<sequence>MYELKTLLPQFEIKLPTCMYDLKNVSLSAGAATAGDTAILFTHMANISFSCNLKHIQCNGVTERASNPKKSVTCALDLDILGRQIQQLLKQENTAAVVERQDKVLKQLEELKAQLGKIRSSLGVRVCGKTVQHTTAYQNGGLKEVPLQDVVVNGHPNFIPYALLALKNAWRDLYTIDVKTFTHSTMADIGPAAREFEANLAKVPVNASLPKINVTLIWKNCEHTEMISSPTMYVPIYGEVNIIRYLGRVGPTEYRYENSPLCNEIDAVLDICYQLLRCSTHKSQVAMVRLLDKRLQQQQYFGGQQMSVADIGVYSSLIRMPAITDKDLTPALLAWRKRAKLVTQI</sequence>
<dbReference type="Pfam" id="PF18569">
    <property type="entry name" value="Thioredoxin_16"/>
    <property type="match status" value="1"/>
</dbReference>
<dbReference type="GO" id="GO:0017101">
    <property type="term" value="C:aminoacyl-tRNA synthetase multienzyme complex"/>
    <property type="evidence" value="ECO:0007669"/>
    <property type="project" value="InterPro"/>
</dbReference>
<protein>
    <recommendedName>
        <fullName evidence="6">AIMP2 thioredoxin-like domain-containing protein</fullName>
    </recommendedName>
</protein>
<accession>A0AAD4JZ03</accession>
<dbReference type="GO" id="GO:0005634">
    <property type="term" value="C:nucleus"/>
    <property type="evidence" value="ECO:0007669"/>
    <property type="project" value="UniProtKB-SubCell"/>
</dbReference>
<evidence type="ECO:0000259" key="6">
    <source>
        <dbReference type="Pfam" id="PF18569"/>
    </source>
</evidence>
<dbReference type="InterPro" id="IPR041503">
    <property type="entry name" value="AIMP2_thioredoxin"/>
</dbReference>
<dbReference type="InterPro" id="IPR036282">
    <property type="entry name" value="Glutathione-S-Trfase_C_sf"/>
</dbReference>
<dbReference type="GO" id="GO:0005829">
    <property type="term" value="C:cytosol"/>
    <property type="evidence" value="ECO:0007669"/>
    <property type="project" value="UniProtKB-SubCell"/>
</dbReference>
<evidence type="ECO:0000313" key="7">
    <source>
        <dbReference type="EMBL" id="KAH8369551.1"/>
    </source>
</evidence>
<evidence type="ECO:0000256" key="3">
    <source>
        <dbReference type="ARBA" id="ARBA00022490"/>
    </source>
</evidence>
<dbReference type="PANTHER" id="PTHR13438">
    <property type="entry name" value="AMINOACYL TRNA SYNTHASE COMPLEX-INTERACTING MULTIFUNCTIONAL PROTEIN"/>
    <property type="match status" value="1"/>
</dbReference>
<feature type="domain" description="AIMP2 thioredoxin-like" evidence="6">
    <location>
        <begin position="147"/>
        <end position="236"/>
    </location>
</feature>
<organism evidence="7 8">
    <name type="scientific">Drosophila rubida</name>
    <dbReference type="NCBI Taxonomy" id="30044"/>
    <lineage>
        <taxon>Eukaryota</taxon>
        <taxon>Metazoa</taxon>
        <taxon>Ecdysozoa</taxon>
        <taxon>Arthropoda</taxon>
        <taxon>Hexapoda</taxon>
        <taxon>Insecta</taxon>
        <taxon>Pterygota</taxon>
        <taxon>Neoptera</taxon>
        <taxon>Endopterygota</taxon>
        <taxon>Diptera</taxon>
        <taxon>Brachycera</taxon>
        <taxon>Muscomorpha</taxon>
        <taxon>Ephydroidea</taxon>
        <taxon>Drosophilidae</taxon>
        <taxon>Drosophila</taxon>
    </lineage>
</organism>
<keyword evidence="8" id="KW-1185">Reference proteome</keyword>
<dbReference type="GO" id="GO:0006412">
    <property type="term" value="P:translation"/>
    <property type="evidence" value="ECO:0007669"/>
    <property type="project" value="UniProtKB-KW"/>
</dbReference>
<keyword evidence="3" id="KW-0963">Cytoplasm</keyword>
<dbReference type="Gene3D" id="1.20.1050.130">
    <property type="match status" value="1"/>
</dbReference>
<dbReference type="AlphaFoldDB" id="A0AAD4JZ03"/>
<evidence type="ECO:0000256" key="4">
    <source>
        <dbReference type="ARBA" id="ARBA00022917"/>
    </source>
</evidence>
<comment type="caution">
    <text evidence="7">The sequence shown here is derived from an EMBL/GenBank/DDBJ whole genome shotgun (WGS) entry which is preliminary data.</text>
</comment>
<evidence type="ECO:0000256" key="2">
    <source>
        <dbReference type="ARBA" id="ARBA00004514"/>
    </source>
</evidence>
<dbReference type="InterPro" id="IPR042360">
    <property type="entry name" value="AIMP2"/>
</dbReference>
<evidence type="ECO:0000256" key="5">
    <source>
        <dbReference type="ARBA" id="ARBA00023242"/>
    </source>
</evidence>
<evidence type="ECO:0000256" key="1">
    <source>
        <dbReference type="ARBA" id="ARBA00004123"/>
    </source>
</evidence>
<dbReference type="SUPFAM" id="SSF47616">
    <property type="entry name" value="GST C-terminal domain-like"/>
    <property type="match status" value="1"/>
</dbReference>
<dbReference type="EMBL" id="JAJJHW010002585">
    <property type="protein sequence ID" value="KAH8369551.1"/>
    <property type="molecule type" value="Genomic_DNA"/>
</dbReference>
<dbReference type="PANTHER" id="PTHR13438:SF2">
    <property type="entry name" value="AMINOACYL TRNA SYNTHASE COMPLEX-INTERACTING MULTIFUNCTIONAL PROTEIN 2"/>
    <property type="match status" value="1"/>
</dbReference>